<dbReference type="Proteomes" id="UP000035350">
    <property type="component" value="Unassembled WGS sequence"/>
</dbReference>
<dbReference type="EMBL" id="LCYN01000031">
    <property type="protein sequence ID" value="KKZ93452.1"/>
    <property type="molecule type" value="Genomic_DNA"/>
</dbReference>
<dbReference type="AlphaFoldDB" id="A0A0G8C0Q0"/>
<dbReference type="RefSeq" id="WP_046959811.1">
    <property type="nucleotide sequence ID" value="NZ_LCYN01000031.1"/>
</dbReference>
<reference evidence="1 2" key="1">
    <citation type="journal article" date="2015" name="Genome Announc.">
        <title>Next-Generation Whole-Genome Sequencing of Eight Strains of Bacillus cereus, Isolated from Food.</title>
        <authorList>
            <person name="Krawczyk A.O."/>
            <person name="de Jong A."/>
            <person name="Eijlander R.T."/>
            <person name="Berendsen E.M."/>
            <person name="Holsappel S."/>
            <person name="Wells-Bennik M.H."/>
            <person name="Kuipers O.P."/>
        </authorList>
    </citation>
    <scope>NUCLEOTIDE SEQUENCE [LARGE SCALE GENOMIC DNA]</scope>
    <source>
        <strain evidence="1 2">B4147</strain>
    </source>
</reference>
<comment type="caution">
    <text evidence="1">The sequence shown here is derived from an EMBL/GenBank/DDBJ whole genome shotgun (WGS) entry which is preliminary data.</text>
</comment>
<evidence type="ECO:0000313" key="2">
    <source>
        <dbReference type="Proteomes" id="UP000035350"/>
    </source>
</evidence>
<organism evidence="1 2">
    <name type="scientific">Bacillus wiedmannii</name>
    <dbReference type="NCBI Taxonomy" id="1890302"/>
    <lineage>
        <taxon>Bacteria</taxon>
        <taxon>Bacillati</taxon>
        <taxon>Bacillota</taxon>
        <taxon>Bacilli</taxon>
        <taxon>Bacillales</taxon>
        <taxon>Bacillaceae</taxon>
        <taxon>Bacillus</taxon>
        <taxon>Bacillus cereus group</taxon>
    </lineage>
</organism>
<evidence type="ECO:0000313" key="1">
    <source>
        <dbReference type="EMBL" id="KKZ93452.1"/>
    </source>
</evidence>
<accession>A0A0G8C0Q0</accession>
<proteinExistence type="predicted"/>
<gene>
    <name evidence="1" type="ORF">B4147_2688</name>
</gene>
<protein>
    <submittedName>
        <fullName evidence="1">Uncharacterized protein</fullName>
    </submittedName>
</protein>
<dbReference type="PATRIC" id="fig|1396.433.peg.5423"/>
<sequence>MKQFTLQEQQLNLQEQEDNIAAAREVGIEVQATIRNYNDPLPANLIDRFTTKKGVPKTWGEALDLRILKQKTSFRNNNPMGSFELEKMK</sequence>
<reference evidence="2" key="2">
    <citation type="submission" date="2015-04" db="EMBL/GenBank/DDBJ databases">
        <title>Draft Genome Sequences of Eight Spore-Forming Food Isolates of Bacillus cereus Genome sequencing.</title>
        <authorList>
            <person name="Krawcyk A.O."/>
            <person name="de Jong A."/>
            <person name="Eijlander R.T."/>
            <person name="Berendsen E.M."/>
            <person name="Holsappel S."/>
            <person name="Wells-Bennik M."/>
            <person name="Kuipers O.P."/>
        </authorList>
    </citation>
    <scope>NUCLEOTIDE SEQUENCE [LARGE SCALE GENOMIC DNA]</scope>
    <source>
        <strain evidence="2">B4147</strain>
    </source>
</reference>
<name>A0A0G8C0Q0_9BACI</name>